<dbReference type="GO" id="GO:0016020">
    <property type="term" value="C:membrane"/>
    <property type="evidence" value="ECO:0007669"/>
    <property type="project" value="TreeGrafter"/>
</dbReference>
<keyword evidence="3" id="KW-1185">Reference proteome</keyword>
<dbReference type="InterPro" id="IPR050266">
    <property type="entry name" value="AB_hydrolase_sf"/>
</dbReference>
<dbReference type="Pfam" id="PF12697">
    <property type="entry name" value="Abhydrolase_6"/>
    <property type="match status" value="1"/>
</dbReference>
<dbReference type="PANTHER" id="PTHR43798">
    <property type="entry name" value="MONOACYLGLYCEROL LIPASE"/>
    <property type="match status" value="1"/>
</dbReference>
<dbReference type="EMBL" id="CP042430">
    <property type="protein sequence ID" value="QEC50812.1"/>
    <property type="molecule type" value="Genomic_DNA"/>
</dbReference>
<dbReference type="AlphaFoldDB" id="A0A5B8UDU2"/>
<protein>
    <submittedName>
        <fullName evidence="2">Alpha/beta hydrolase</fullName>
    </submittedName>
</protein>
<evidence type="ECO:0000259" key="1">
    <source>
        <dbReference type="Pfam" id="PF12697"/>
    </source>
</evidence>
<feature type="domain" description="AB hydrolase-1" evidence="1">
    <location>
        <begin position="24"/>
        <end position="240"/>
    </location>
</feature>
<keyword evidence="2" id="KW-0378">Hydrolase</keyword>
<dbReference type="SUPFAM" id="SSF53474">
    <property type="entry name" value="alpha/beta-Hydrolases"/>
    <property type="match status" value="1"/>
</dbReference>
<name>A0A5B8UDU2_9ACTN</name>
<dbReference type="KEGG" id="bsol:FSW04_17565"/>
<dbReference type="InterPro" id="IPR029058">
    <property type="entry name" value="AB_hydrolase_fold"/>
</dbReference>
<accession>A0A5B8UDU2</accession>
<evidence type="ECO:0000313" key="2">
    <source>
        <dbReference type="EMBL" id="QEC50812.1"/>
    </source>
</evidence>
<organism evidence="2 3">
    <name type="scientific">Baekduia soli</name>
    <dbReference type="NCBI Taxonomy" id="496014"/>
    <lineage>
        <taxon>Bacteria</taxon>
        <taxon>Bacillati</taxon>
        <taxon>Actinomycetota</taxon>
        <taxon>Thermoleophilia</taxon>
        <taxon>Solirubrobacterales</taxon>
        <taxon>Baekduiaceae</taxon>
        <taxon>Baekduia</taxon>
    </lineage>
</organism>
<dbReference type="InterPro" id="IPR000073">
    <property type="entry name" value="AB_hydrolase_1"/>
</dbReference>
<gene>
    <name evidence="2" type="ORF">FSW04_17565</name>
</gene>
<evidence type="ECO:0000313" key="3">
    <source>
        <dbReference type="Proteomes" id="UP000321805"/>
    </source>
</evidence>
<dbReference type="GO" id="GO:0016787">
    <property type="term" value="F:hydrolase activity"/>
    <property type="evidence" value="ECO:0007669"/>
    <property type="project" value="UniProtKB-KW"/>
</dbReference>
<proteinExistence type="predicted"/>
<dbReference type="OrthoDB" id="135231at2"/>
<dbReference type="Proteomes" id="UP000321805">
    <property type="component" value="Chromosome"/>
</dbReference>
<reference evidence="2 3" key="1">
    <citation type="journal article" date="2018" name="J. Microbiol.">
        <title>Baekduia soli gen. nov., sp. nov., a novel bacterium isolated from the soil of Baekdu Mountain and proposal of a novel family name, Baekduiaceae fam. nov.</title>
        <authorList>
            <person name="An D.S."/>
            <person name="Siddiqi M.Z."/>
            <person name="Kim K.H."/>
            <person name="Yu H.S."/>
            <person name="Im W.T."/>
        </authorList>
    </citation>
    <scope>NUCLEOTIDE SEQUENCE [LARGE SCALE GENOMIC DNA]</scope>
    <source>
        <strain evidence="2 3">BR7-21</strain>
    </source>
</reference>
<dbReference type="Gene3D" id="3.40.50.1820">
    <property type="entry name" value="alpha/beta hydrolase"/>
    <property type="match status" value="1"/>
</dbReference>
<sequence length="249" mass="26394">MGLTVAGRRLEAAAWDGDEDRAALVLLHEGLGSVGLWRAFPEALAAATGRRVLAFSRFGHGRSDPPPAPRTAAFFAQEALDVLPAVLRGLGAERPILVGHSDGASIALIHAGARPVTGAVLIAPHVFVEPVTLAGIRATREAYLHGGLRERLARHHDDPDAAFGGWCDVWLGPGFERWELTAEIARLRAPTLLLQGVDDQYATLEQLDRIERGAPAAVARVELPARHSPHLEAPEETVAAIAAFAAGLG</sequence>
<dbReference type="PANTHER" id="PTHR43798:SF33">
    <property type="entry name" value="HYDROLASE, PUTATIVE (AFU_ORTHOLOGUE AFUA_2G14860)-RELATED"/>
    <property type="match status" value="1"/>
</dbReference>